<dbReference type="Gene3D" id="1.50.10.10">
    <property type="match status" value="1"/>
</dbReference>
<evidence type="ECO:0000256" key="7">
    <source>
        <dbReference type="ARBA" id="ARBA00023157"/>
    </source>
</evidence>
<dbReference type="Proteomes" id="UP001215712">
    <property type="component" value="Unassembled WGS sequence"/>
</dbReference>
<evidence type="ECO:0000313" key="14">
    <source>
        <dbReference type="EMBL" id="KAJ5703815.1"/>
    </source>
</evidence>
<evidence type="ECO:0000256" key="3">
    <source>
        <dbReference type="ARBA" id="ARBA00007658"/>
    </source>
</evidence>
<sequence>MSSEEPIQEKQIRQVSSTQSSCKWLGRKWIIRSALSVLVALSTSLYLRPDIIEIDVDIDTALDYFRPLDRDSYWEGAREEVKDAFVDSWDAYAEHAWGQDRFHPISKTGSQMSPSGLGWIIVDSLDTLMIMNLTDQLSDARIWLNRGLTYDQNQEVNTFETTIRMLGGLLSADYLSTQFLHLSSRRDYVYLQQAVDLADRLLSAYETPSGIPWSSVNIGKRKGVVNIADNGASSIAEVTTLQMEMKYLAELTGNEVYWRKAEHIMKVVDDLRVRDGLVPIHIDPETGKFQNQNIRLGSRGDSYYEYLIKQYLHTCGHEPIYSEMWEEALEGIQKHLITTSKHSNLHFVAELPFGIGSTLTPKMDHLVCFLPGSIVLGVTEGKTEAEARKLPTWNAQKERQMELARELMKTCYAMYAVTASGLSAEISWFRTDKADLMSLPGLRSRPRSSNNVKKWKEDFIIKPPDAHNLQRPETVESLFLMFRVTEDSMYRQWGLKIFKAFQRHTGVVGGKGYTSLSDVAKNPPIQRDNMESFWLSETLKYLYLLFSPREYLPLTEIVFNTEAHPFPRLKNPRFQTGWSRKERT</sequence>
<comment type="catalytic activity">
    <reaction evidence="9">
        <text>N(4)-(alpha-D-Man-(1-&gt;2)-alpha-D-Man-(1-&gt;2)-alpha-D-Man-(1-&gt;3)-[alpha-D-Man-(1-&gt;2)-alpha-D-Man-(1-&gt;3)-[alpha-D-Man-(1-&gt;2)-alpha-D-Man-(1-&gt;6)]-alpha-D-Man-(1-&gt;6)]-beta-D-Man-(1-&gt;4)-beta-D-GlcNAc-(1-&gt;4)-beta-D-GlcNAc)-L-asparaginyl-[protein] (N-glucan mannose isomer 9A1,2,3B1,2,3) + 4 H2O = N(4)-(alpha-D-Man-(1-&gt;3)-[alpha-D-Man-(1-&gt;3)-[alpha-D-Man-(1-&gt;6)]-alpha-D-Man-(1-&gt;6)]-beta-D-Man-(1-&gt;4)-beta-D-GlcNAc-(1-&gt;4)-beta-D-GlcNAc)-L-asparaginyl-[protein] (N-glucan mannose isomer 5A1,2) + 4 beta-D-mannose</text>
        <dbReference type="Rhea" id="RHEA:56008"/>
        <dbReference type="Rhea" id="RHEA-COMP:14356"/>
        <dbReference type="Rhea" id="RHEA-COMP:14367"/>
        <dbReference type="ChEBI" id="CHEBI:15377"/>
        <dbReference type="ChEBI" id="CHEBI:28563"/>
        <dbReference type="ChEBI" id="CHEBI:59087"/>
        <dbReference type="ChEBI" id="CHEBI:139493"/>
        <dbReference type="EC" id="3.2.1.113"/>
    </reaction>
</comment>
<dbReference type="PANTHER" id="PTHR11742">
    <property type="entry name" value="MANNOSYL-OLIGOSACCHARIDE ALPHA-1,2-MANNOSIDASE-RELATED"/>
    <property type="match status" value="1"/>
</dbReference>
<evidence type="ECO:0000256" key="12">
    <source>
        <dbReference type="PIRSR" id="PIRSR601382-3"/>
    </source>
</evidence>
<dbReference type="GO" id="GO:0005509">
    <property type="term" value="F:calcium ion binding"/>
    <property type="evidence" value="ECO:0007669"/>
    <property type="project" value="InterPro"/>
</dbReference>
<keyword evidence="7 12" id="KW-1015">Disulfide bond</keyword>
<dbReference type="EC" id="3.2.1.-" evidence="13"/>
<comment type="similarity">
    <text evidence="3 13">Belongs to the glycosyl hydrolase 47 family.</text>
</comment>
<keyword evidence="13" id="KW-0326">Glycosidase</keyword>
<reference evidence="14" key="1">
    <citation type="journal article" date="2023" name="IMA Fungus">
        <title>Comparative genomic study of the Penicillium genus elucidates a diverse pangenome and 15 lateral gene transfer events.</title>
        <authorList>
            <person name="Petersen C."/>
            <person name="Sorensen T."/>
            <person name="Nielsen M.R."/>
            <person name="Sondergaard T.E."/>
            <person name="Sorensen J.L."/>
            <person name="Fitzpatrick D.A."/>
            <person name="Frisvad J.C."/>
            <person name="Nielsen K.L."/>
        </authorList>
    </citation>
    <scope>NUCLEOTIDE SEQUENCE</scope>
    <source>
        <strain evidence="14">IBT 17514</strain>
    </source>
</reference>
<dbReference type="AlphaFoldDB" id="A0AAD6HB85"/>
<feature type="active site" description="Proton donor" evidence="10">
    <location>
        <position position="425"/>
    </location>
</feature>
<dbReference type="Pfam" id="PF01532">
    <property type="entry name" value="Glyco_hydro_47"/>
    <property type="match status" value="1"/>
</dbReference>
<evidence type="ECO:0000256" key="8">
    <source>
        <dbReference type="ARBA" id="ARBA00047669"/>
    </source>
</evidence>
<evidence type="ECO:0000256" key="4">
    <source>
        <dbReference type="ARBA" id="ARBA00022723"/>
    </source>
</evidence>
<feature type="disulfide bond" evidence="12">
    <location>
        <begin position="368"/>
        <end position="411"/>
    </location>
</feature>
<feature type="active site" description="Proton donor" evidence="10">
    <location>
        <position position="160"/>
    </location>
</feature>
<dbReference type="GO" id="GO:0005783">
    <property type="term" value="C:endoplasmic reticulum"/>
    <property type="evidence" value="ECO:0007669"/>
    <property type="project" value="TreeGrafter"/>
</dbReference>
<dbReference type="GO" id="GO:0005975">
    <property type="term" value="P:carbohydrate metabolic process"/>
    <property type="evidence" value="ECO:0007669"/>
    <property type="project" value="InterPro"/>
</dbReference>
<name>A0AAD6HB85_9EURO</name>
<keyword evidence="4 11" id="KW-0479">Metal-binding</keyword>
<evidence type="ECO:0000256" key="1">
    <source>
        <dbReference type="ARBA" id="ARBA00001913"/>
    </source>
</evidence>
<comment type="cofactor">
    <cofactor evidence="1 11">
        <name>Ca(2+)</name>
        <dbReference type="ChEBI" id="CHEBI:29108"/>
    </cofactor>
</comment>
<evidence type="ECO:0000256" key="2">
    <source>
        <dbReference type="ARBA" id="ARBA00004922"/>
    </source>
</evidence>
<keyword evidence="5 13" id="KW-0378">Hydrolase</keyword>
<evidence type="ECO:0000256" key="10">
    <source>
        <dbReference type="PIRSR" id="PIRSR601382-1"/>
    </source>
</evidence>
<dbReference type="GO" id="GO:0004571">
    <property type="term" value="F:mannosyl-oligosaccharide 1,2-alpha-mannosidase activity"/>
    <property type="evidence" value="ECO:0007669"/>
    <property type="project" value="UniProtKB-EC"/>
</dbReference>
<gene>
    <name evidence="14" type="ORF">N7493_010953</name>
</gene>
<dbReference type="GO" id="GO:0016020">
    <property type="term" value="C:membrane"/>
    <property type="evidence" value="ECO:0007669"/>
    <property type="project" value="InterPro"/>
</dbReference>
<dbReference type="InterPro" id="IPR012341">
    <property type="entry name" value="6hp_glycosidase-like_sf"/>
</dbReference>
<dbReference type="PANTHER" id="PTHR11742:SF55">
    <property type="entry name" value="ENDOPLASMIC RETICULUM MANNOSYL-OLIGOSACCHARIDE 1,2-ALPHA-MANNOSIDASE"/>
    <property type="match status" value="1"/>
</dbReference>
<feature type="active site" evidence="10">
    <location>
        <position position="301"/>
    </location>
</feature>
<organism evidence="14 15">
    <name type="scientific">Penicillium malachiteum</name>
    <dbReference type="NCBI Taxonomy" id="1324776"/>
    <lineage>
        <taxon>Eukaryota</taxon>
        <taxon>Fungi</taxon>
        <taxon>Dikarya</taxon>
        <taxon>Ascomycota</taxon>
        <taxon>Pezizomycotina</taxon>
        <taxon>Eurotiomycetes</taxon>
        <taxon>Eurotiomycetidae</taxon>
        <taxon>Eurotiales</taxon>
        <taxon>Aspergillaceae</taxon>
        <taxon>Penicillium</taxon>
    </lineage>
</organism>
<accession>A0AAD6HB85</accession>
<feature type="binding site" evidence="11">
    <location>
        <position position="561"/>
    </location>
    <ligand>
        <name>Ca(2+)</name>
        <dbReference type="ChEBI" id="CHEBI:29108"/>
    </ligand>
</feature>
<keyword evidence="6 11" id="KW-0106">Calcium</keyword>
<dbReference type="InterPro" id="IPR050749">
    <property type="entry name" value="Glycosyl_Hydrolase_47"/>
</dbReference>
<feature type="active site" evidence="10">
    <location>
        <position position="473"/>
    </location>
</feature>
<dbReference type="InterPro" id="IPR001382">
    <property type="entry name" value="Glyco_hydro_47"/>
</dbReference>
<protein>
    <recommendedName>
        <fullName evidence="13">alpha-1,2-Mannosidase</fullName>
        <ecNumber evidence="13">3.2.1.-</ecNumber>
    </recommendedName>
</protein>
<evidence type="ECO:0000256" key="11">
    <source>
        <dbReference type="PIRSR" id="PIRSR601382-2"/>
    </source>
</evidence>
<comment type="pathway">
    <text evidence="2">Protein modification; protein glycosylation.</text>
</comment>
<evidence type="ECO:0000313" key="15">
    <source>
        <dbReference type="Proteomes" id="UP001215712"/>
    </source>
</evidence>
<evidence type="ECO:0000256" key="13">
    <source>
        <dbReference type="RuleBase" id="RU361193"/>
    </source>
</evidence>
<dbReference type="GO" id="GO:0036503">
    <property type="term" value="P:ERAD pathway"/>
    <property type="evidence" value="ECO:0007669"/>
    <property type="project" value="UniProtKB-ARBA"/>
</dbReference>
<comment type="caution">
    <text evidence="14">The sequence shown here is derived from an EMBL/GenBank/DDBJ whole genome shotgun (WGS) entry which is preliminary data.</text>
</comment>
<comment type="catalytic activity">
    <reaction evidence="8">
        <text>N(4)-(alpha-D-Man-(1-&gt;2)-alpha-D-Man-(1-&gt;2)-alpha-D-Man-(1-&gt;3)-[alpha-D-Man-(1-&gt;3)-[alpha-D-Man-(1-&gt;2)-alpha-D-Man-(1-&gt;6)]-alpha-D-Man-(1-&gt;6)]-beta-D-Man-(1-&gt;4)-beta-D-GlcNAc-(1-&gt;4)-beta-D-GlcNAc)-L-asparaginyl-[protein] (N-glucan mannose isomer 8A1,2,3B1,3) + 3 H2O = N(4)-(alpha-D-Man-(1-&gt;3)-[alpha-D-Man-(1-&gt;3)-[alpha-D-Man-(1-&gt;6)]-alpha-D-Man-(1-&gt;6)]-beta-D-Man-(1-&gt;4)-beta-D-GlcNAc-(1-&gt;4)-beta-D-GlcNAc)-L-asparaginyl-[protein] (N-glucan mannose isomer 5A1,2) + 3 beta-D-mannose</text>
        <dbReference type="Rhea" id="RHEA:56028"/>
        <dbReference type="Rhea" id="RHEA-COMP:14358"/>
        <dbReference type="Rhea" id="RHEA-COMP:14367"/>
        <dbReference type="ChEBI" id="CHEBI:15377"/>
        <dbReference type="ChEBI" id="CHEBI:28563"/>
        <dbReference type="ChEBI" id="CHEBI:59087"/>
        <dbReference type="ChEBI" id="CHEBI:60628"/>
        <dbReference type="EC" id="3.2.1.113"/>
    </reaction>
</comment>
<dbReference type="EMBL" id="JAQJAN010000020">
    <property type="protein sequence ID" value="KAJ5703815.1"/>
    <property type="molecule type" value="Genomic_DNA"/>
</dbReference>
<dbReference type="InterPro" id="IPR036026">
    <property type="entry name" value="Seven-hairpin_glycosidases"/>
</dbReference>
<dbReference type="PRINTS" id="PR00747">
    <property type="entry name" value="GLYHDRLASE47"/>
</dbReference>
<proteinExistence type="inferred from homology"/>
<reference evidence="14" key="2">
    <citation type="submission" date="2023-01" db="EMBL/GenBank/DDBJ databases">
        <authorList>
            <person name="Petersen C."/>
        </authorList>
    </citation>
    <scope>NUCLEOTIDE SEQUENCE</scope>
    <source>
        <strain evidence="14">IBT 17514</strain>
    </source>
</reference>
<evidence type="ECO:0000256" key="5">
    <source>
        <dbReference type="ARBA" id="ARBA00022801"/>
    </source>
</evidence>
<dbReference type="SUPFAM" id="SSF48225">
    <property type="entry name" value="Seven-hairpin glycosidases"/>
    <property type="match status" value="1"/>
</dbReference>
<keyword evidence="15" id="KW-1185">Reference proteome</keyword>
<evidence type="ECO:0000256" key="9">
    <source>
        <dbReference type="ARBA" id="ARBA00048605"/>
    </source>
</evidence>
<evidence type="ECO:0000256" key="6">
    <source>
        <dbReference type="ARBA" id="ARBA00022837"/>
    </source>
</evidence>